<evidence type="ECO:0000313" key="12">
    <source>
        <dbReference type="EMBL" id="ADB88756.1"/>
    </source>
</evidence>
<evidence type="ECO:0000256" key="5">
    <source>
        <dbReference type="ARBA" id="ARBA00022879"/>
    </source>
</evidence>
<keyword evidence="2 9" id="KW-0812">Transmembrane</keyword>
<sequence length="506" mass="57109">MWIILLHVSFVASQVIIAPLREPQEWRVATKSDFKCTPGMLDDIEGPIDFWRVSTIKADANLHIEGYACQAEIWISKCEETWYFSKTITHSVQFPEGTQHSCQDELRKQKAEGAPVFRFPDVECAYASTTTATSYFLRLTPMNVELNPYASTLLHPSFRDGKCTDLEVCPMLHHHGLWIPKEPIAKTEEQAVFEKVTIKYKLSYRHSKAYGYISGPAVPFSDLRDACKIKFAGTAGMRLGSGMWISLGGDHEQGGLGWSSKHTTNIFNDLQIDDCAPGTKVSVPHAGHIGDLLEIKMNHMAMQFLCLDALRNVFRENSTSRLDLAKLSPSDAGEHPVYQLSERGIEVGITMYGLINWAPDARENRLGYHYGTSKAEGKNPITWKRWTRTQDGKLNGPNGVYQSNNTIVHPNLALLGNLIMEDLAADFDLDPIKEPEVTHYDANWETESIGRGEDTRYMTHRNRFFFWGPWNSLKNILLASIITLIALITSTLLLCCVCKKRQHRSV</sequence>
<evidence type="ECO:0000256" key="2">
    <source>
        <dbReference type="ARBA" id="ARBA00022692"/>
    </source>
</evidence>
<dbReference type="InterPro" id="IPR001903">
    <property type="entry name" value="Rhabdo_glycop_FD"/>
</dbReference>
<feature type="domain" description="Spike glycoprotein G central" evidence="11">
    <location>
        <begin position="274"/>
        <end position="399"/>
    </location>
</feature>
<dbReference type="Pfam" id="PF24833">
    <property type="entry name" value="Rhabdo_glycop_CD"/>
    <property type="match status" value="1"/>
</dbReference>
<keyword evidence="8" id="KW-0325">Glycoprotein</keyword>
<dbReference type="Pfam" id="PF00974">
    <property type="entry name" value="Rhabdo_glycop_FD"/>
    <property type="match status" value="1"/>
</dbReference>
<dbReference type="InterPro" id="IPR055447">
    <property type="entry name" value="Rhabdo_glycop_CD"/>
</dbReference>
<proteinExistence type="predicted"/>
<feature type="domain" description="Spike glycoprotein fusion" evidence="10">
    <location>
        <begin position="64"/>
        <end position="163"/>
    </location>
</feature>
<comment type="subcellular location">
    <subcellularLocation>
        <location evidence="1">Virion membrane</location>
        <topology evidence="1">Single-pass type I membrane protein</topology>
    </subcellularLocation>
</comment>
<dbReference type="GeneID" id="37616365"/>
<evidence type="ECO:0000259" key="11">
    <source>
        <dbReference type="Pfam" id="PF24833"/>
    </source>
</evidence>
<evidence type="ECO:0000256" key="3">
    <source>
        <dbReference type="ARBA" id="ARBA00022729"/>
    </source>
</evidence>
<evidence type="ECO:0000256" key="9">
    <source>
        <dbReference type="SAM" id="Phobius"/>
    </source>
</evidence>
<dbReference type="RefSeq" id="YP_009505525.1">
    <property type="nucleotide sequence ID" value="NC_038284.1"/>
</dbReference>
<protein>
    <submittedName>
        <fullName evidence="12">Glycoprotein</fullName>
    </submittedName>
</protein>
<evidence type="ECO:0000256" key="1">
    <source>
        <dbReference type="ARBA" id="ARBA00004563"/>
    </source>
</evidence>
<keyword evidence="5" id="KW-0261">Viral envelope protein</keyword>
<dbReference type="GO" id="GO:0019031">
    <property type="term" value="C:viral envelope"/>
    <property type="evidence" value="ECO:0007669"/>
    <property type="project" value="UniProtKB-KW"/>
</dbReference>
<keyword evidence="6 9" id="KW-1133">Transmembrane helix</keyword>
<name>D6C4E8_9RHAB</name>
<evidence type="ECO:0000259" key="10">
    <source>
        <dbReference type="Pfam" id="PF00974"/>
    </source>
</evidence>
<keyword evidence="3" id="KW-0732">Signal</keyword>
<dbReference type="GO" id="GO:0055036">
    <property type="term" value="C:virion membrane"/>
    <property type="evidence" value="ECO:0007669"/>
    <property type="project" value="UniProtKB-SubCell"/>
</dbReference>
<evidence type="ECO:0000256" key="4">
    <source>
        <dbReference type="ARBA" id="ARBA00022844"/>
    </source>
</evidence>
<evidence type="ECO:0000256" key="6">
    <source>
        <dbReference type="ARBA" id="ARBA00022989"/>
    </source>
</evidence>
<keyword evidence="13" id="KW-1185">Reference proteome</keyword>
<evidence type="ECO:0000256" key="7">
    <source>
        <dbReference type="ARBA" id="ARBA00023136"/>
    </source>
</evidence>
<evidence type="ECO:0000256" key="8">
    <source>
        <dbReference type="ARBA" id="ARBA00023180"/>
    </source>
</evidence>
<reference evidence="12 13" key="1">
    <citation type="journal article" date="2011" name="Virus Res.">
        <title>Characterization of Durham virus, a novel rhabdovirus that encodes both a C and SH protein.</title>
        <authorList>
            <person name="Allison A.B."/>
            <person name="Palacios G."/>
            <person name="Travassos da Rosa A."/>
            <person name="Popov V.L."/>
            <person name="Lu L."/>
            <person name="Xiao S.Y."/>
            <person name="Detoy K."/>
            <person name="Briese T."/>
            <person name="Lipkin W.I."/>
            <person name="Keel M.K."/>
            <person name="Stallknecht D.E."/>
            <person name="Bishop G.R."/>
            <person name="Tesh R.B."/>
        </authorList>
    </citation>
    <scope>NUCLEOTIDE SEQUENCE [LARGE SCALE GENOMIC DNA]</scope>
</reference>
<feature type="transmembrane region" description="Helical" evidence="9">
    <location>
        <begin position="476"/>
        <end position="498"/>
    </location>
</feature>
<dbReference type="EMBL" id="FJ952155">
    <property type="protein sequence ID" value="ADB88756.1"/>
    <property type="molecule type" value="Viral_cRNA"/>
</dbReference>
<dbReference type="KEGG" id="vg:37616365"/>
<keyword evidence="4" id="KW-0946">Virion</keyword>
<organism evidence="12 13">
    <name type="scientific">Durham virus</name>
    <dbReference type="NCBI Taxonomy" id="710545"/>
    <lineage>
        <taxon>Viruses</taxon>
        <taxon>Riboviria</taxon>
        <taxon>Orthornavirae</taxon>
        <taxon>Negarnaviricota</taxon>
        <taxon>Haploviricotina</taxon>
        <taxon>Monjiviricetes</taxon>
        <taxon>Mononegavirales</taxon>
        <taxon>Rhabdoviridae</taxon>
        <taxon>Alpharhabdovirinae</taxon>
        <taxon>Tupavirus</taxon>
        <taxon>Tupavirus durham</taxon>
    </lineage>
</organism>
<keyword evidence="7 9" id="KW-0472">Membrane</keyword>
<accession>D6C4E8</accession>
<dbReference type="OrthoDB" id="21147at10239"/>
<dbReference type="SUPFAM" id="SSF161008">
    <property type="entry name" value="Viral glycoprotein ectodomain-like"/>
    <property type="match status" value="1"/>
</dbReference>
<evidence type="ECO:0000313" key="13">
    <source>
        <dbReference type="Proteomes" id="UP000232633"/>
    </source>
</evidence>
<dbReference type="Proteomes" id="UP000232633">
    <property type="component" value="Segment"/>
</dbReference>